<evidence type="ECO:0000313" key="4">
    <source>
        <dbReference type="EMBL" id="CTQ41802.1"/>
    </source>
</evidence>
<dbReference type="AlphaFoldDB" id="A0A0M6XWX6"/>
<dbReference type="InterPro" id="IPR025924">
    <property type="entry name" value="YHYH_dom"/>
</dbReference>
<feature type="signal peptide" evidence="2">
    <location>
        <begin position="1"/>
        <end position="18"/>
    </location>
</feature>
<dbReference type="Pfam" id="PF14240">
    <property type="entry name" value="YHYH"/>
    <property type="match status" value="1"/>
</dbReference>
<sequence>MRISIALAGVLIAAPAAAHDSMAPLEGEQAVEQTHVMEEIWNLLLPKAEASADISVDSNYRHIHADGYPVKPPGKFPNRGNPHSISKKNYNLKVPLVPHKNSSATRAQEAVFGIAVNGVVMDPGTAEFWQNDRRSGWNYEALGGACKLGLDRYNAHVQPDGTYHYHGIPTGVMASKDGKSVPALLGFAADGFPIYGPYGYSDPKRNSGLKKLNSSYRVKKGNRPGGPGGRYNGKFTQDWAYVAGAGDLDQCNGRFAVTPEYPNGTYHYVLTDAFPFIPRCWMGNPDSSFMRLKRAGMRGEIQNESDLPTVDFAALSDNSEAAVVLVQAQGGHPPRFLHGGRPPPPGLGSGHGPGFGSRNGGPPPGARPEAGRGGRSPCSGS</sequence>
<feature type="chain" id="PRO_5005807154" description="YHYH domain-containing protein" evidence="2">
    <location>
        <begin position="19"/>
        <end position="381"/>
    </location>
</feature>
<protein>
    <recommendedName>
        <fullName evidence="3">YHYH domain-containing protein</fullName>
    </recommendedName>
</protein>
<dbReference type="STRING" id="187304.B0E33_00550"/>
<accession>A0A0M6XWX6</accession>
<keyword evidence="5" id="KW-1185">Reference proteome</keyword>
<feature type="domain" description="YHYH" evidence="3">
    <location>
        <begin position="92"/>
        <end position="283"/>
    </location>
</feature>
<evidence type="ECO:0000313" key="5">
    <source>
        <dbReference type="Proteomes" id="UP000048926"/>
    </source>
</evidence>
<organism evidence="4 5">
    <name type="scientific">Roseibium aggregatum</name>
    <dbReference type="NCBI Taxonomy" id="187304"/>
    <lineage>
        <taxon>Bacteria</taxon>
        <taxon>Pseudomonadati</taxon>
        <taxon>Pseudomonadota</taxon>
        <taxon>Alphaproteobacteria</taxon>
        <taxon>Hyphomicrobiales</taxon>
        <taxon>Stappiaceae</taxon>
        <taxon>Roseibium</taxon>
    </lineage>
</organism>
<feature type="compositionally biased region" description="Low complexity" evidence="1">
    <location>
        <begin position="331"/>
        <end position="340"/>
    </location>
</feature>
<dbReference type="EMBL" id="CXST01000001">
    <property type="protein sequence ID" value="CTQ41802.1"/>
    <property type="molecule type" value="Genomic_DNA"/>
</dbReference>
<gene>
    <name evidence="4" type="ORF">LAL4801_00222</name>
</gene>
<dbReference type="Proteomes" id="UP000048926">
    <property type="component" value="Unassembled WGS sequence"/>
</dbReference>
<dbReference type="RefSeq" id="WP_055653660.1">
    <property type="nucleotide sequence ID" value="NZ_CXST01000001.1"/>
</dbReference>
<reference evidence="5" key="1">
    <citation type="submission" date="2015-07" db="EMBL/GenBank/DDBJ databases">
        <authorList>
            <person name="Rodrigo-Torres Lidia"/>
            <person name="Arahal R.David."/>
        </authorList>
    </citation>
    <scope>NUCLEOTIDE SEQUENCE [LARGE SCALE GENOMIC DNA]</scope>
    <source>
        <strain evidence="5">CECT 4801</strain>
    </source>
</reference>
<feature type="compositionally biased region" description="Gly residues" evidence="1">
    <location>
        <begin position="347"/>
        <end position="359"/>
    </location>
</feature>
<feature type="region of interest" description="Disordered" evidence="1">
    <location>
        <begin position="331"/>
        <end position="381"/>
    </location>
</feature>
<proteinExistence type="predicted"/>
<name>A0A0M6XWX6_9HYPH</name>
<evidence type="ECO:0000256" key="2">
    <source>
        <dbReference type="SAM" id="SignalP"/>
    </source>
</evidence>
<evidence type="ECO:0000259" key="3">
    <source>
        <dbReference type="Pfam" id="PF14240"/>
    </source>
</evidence>
<keyword evidence="2" id="KW-0732">Signal</keyword>
<dbReference type="OrthoDB" id="9796530at2"/>
<evidence type="ECO:0000256" key="1">
    <source>
        <dbReference type="SAM" id="MobiDB-lite"/>
    </source>
</evidence>